<dbReference type="RefSeq" id="WP_153478602.1">
    <property type="nucleotide sequence ID" value="NZ_VWNA01000001.1"/>
</dbReference>
<evidence type="ECO:0000313" key="3">
    <source>
        <dbReference type="Proteomes" id="UP000332515"/>
    </source>
</evidence>
<dbReference type="InterPro" id="IPR007296">
    <property type="entry name" value="DUF403"/>
</dbReference>
<dbReference type="AlphaFoldDB" id="A0A6A7XY88"/>
<protein>
    <submittedName>
        <fullName evidence="2">Alpha-E domain-containing protein</fullName>
    </submittedName>
</protein>
<dbReference type="Pfam" id="PF04168">
    <property type="entry name" value="Alpha-E"/>
    <property type="match status" value="1"/>
</dbReference>
<reference evidence="2 3" key="1">
    <citation type="submission" date="2019-09" db="EMBL/GenBank/DDBJ databases">
        <title>Segnochrobactrum spirostomi gen. nov., sp. nov., isolated from the ciliate Spirostomum cf. yagiui and description of a novel family, Segnochrobactraceae fam. nov. within the order Rhizobiales of the class Alphaproteobacteria.</title>
        <authorList>
            <person name="Akter S."/>
            <person name="Shazib S.U.A."/>
            <person name="Shin M.K."/>
        </authorList>
    </citation>
    <scope>NUCLEOTIDE SEQUENCE [LARGE SCALE GENOMIC DNA]</scope>
    <source>
        <strain evidence="2 3">Sp-1</strain>
    </source>
</reference>
<proteinExistence type="predicted"/>
<dbReference type="InterPro" id="IPR051680">
    <property type="entry name" value="ATP-dep_Glu-Cys_Ligase-2"/>
</dbReference>
<keyword evidence="3" id="KW-1185">Reference proteome</keyword>
<dbReference type="EMBL" id="VWNA01000001">
    <property type="protein sequence ID" value="MQT11664.1"/>
    <property type="molecule type" value="Genomic_DNA"/>
</dbReference>
<feature type="domain" description="DUF403" evidence="1">
    <location>
        <begin position="1"/>
        <end position="313"/>
    </location>
</feature>
<accession>A0A6A7XY88</accession>
<evidence type="ECO:0000259" key="1">
    <source>
        <dbReference type="Pfam" id="PF04168"/>
    </source>
</evidence>
<evidence type="ECO:0000313" key="2">
    <source>
        <dbReference type="EMBL" id="MQT11664.1"/>
    </source>
</evidence>
<sequence length="314" mass="34899">MLSRTADTLYWLARYAERAENTARIVDAAARMSTLPAGYGPDGGPWQSAVASTGAEDLFARLNGEATQQSVVDFLVFSAENPSSIRSCLEIARANARAVRTALTIEMWEAINGAWIEVKRFQGAALTRSKLTEFLTLVKEACLRFDGSAYRTMLRDDAFDFFQIGVFQERADATARILDAKRDALSHHEGEIAGSSLDYFQLSSILRSVSALTSYHFVYRDNIKPEKVADLLILRRQMPRSLAACYENVTRHLESLSRSYGRQGPSQRIARATHARLQANDISSITAAGLHAFLIDFVTENNKLGMAITEQYLT</sequence>
<gene>
    <name evidence="2" type="ORF">F0357_03035</name>
</gene>
<dbReference type="PANTHER" id="PTHR34595:SF7">
    <property type="entry name" value="SLL1039 PROTEIN"/>
    <property type="match status" value="1"/>
</dbReference>
<dbReference type="Proteomes" id="UP000332515">
    <property type="component" value="Unassembled WGS sequence"/>
</dbReference>
<name>A0A6A7XY88_9HYPH</name>
<comment type="caution">
    <text evidence="2">The sequence shown here is derived from an EMBL/GenBank/DDBJ whole genome shotgun (WGS) entry which is preliminary data.</text>
</comment>
<dbReference type="PANTHER" id="PTHR34595">
    <property type="entry name" value="BLR5612 PROTEIN"/>
    <property type="match status" value="1"/>
</dbReference>
<organism evidence="2 3">
    <name type="scientific">Segnochrobactrum spirostomi</name>
    <dbReference type="NCBI Taxonomy" id="2608987"/>
    <lineage>
        <taxon>Bacteria</taxon>
        <taxon>Pseudomonadati</taxon>
        <taxon>Pseudomonadota</taxon>
        <taxon>Alphaproteobacteria</taxon>
        <taxon>Hyphomicrobiales</taxon>
        <taxon>Segnochrobactraceae</taxon>
        <taxon>Segnochrobactrum</taxon>
    </lineage>
</organism>